<feature type="compositionally biased region" description="Basic and acidic residues" evidence="1">
    <location>
        <begin position="63"/>
        <end position="86"/>
    </location>
</feature>
<dbReference type="AlphaFoldDB" id="A0A1H6UBQ5"/>
<gene>
    <name evidence="3" type="ORF">SAMN04488018_10680</name>
</gene>
<feature type="chain" id="PRO_5010343717" evidence="2">
    <location>
        <begin position="20"/>
        <end position="117"/>
    </location>
</feature>
<evidence type="ECO:0000256" key="1">
    <source>
        <dbReference type="SAM" id="MobiDB-lite"/>
    </source>
</evidence>
<protein>
    <submittedName>
        <fullName evidence="3">Uncharacterized protein</fullName>
    </submittedName>
</protein>
<feature type="compositionally biased region" description="Polar residues" evidence="1">
    <location>
        <begin position="22"/>
        <end position="35"/>
    </location>
</feature>
<dbReference type="EMBL" id="FNYS01000006">
    <property type="protein sequence ID" value="SEI88074.1"/>
    <property type="molecule type" value="Genomic_DNA"/>
</dbReference>
<name>A0A1H6UBQ5_9FLAO</name>
<keyword evidence="2" id="KW-0732">Signal</keyword>
<dbReference type="GeneID" id="82256882"/>
<evidence type="ECO:0000256" key="2">
    <source>
        <dbReference type="SAM" id="SignalP"/>
    </source>
</evidence>
<organism evidence="3 4">
    <name type="scientific">Myroides marinus</name>
    <dbReference type="NCBI Taxonomy" id="703342"/>
    <lineage>
        <taxon>Bacteria</taxon>
        <taxon>Pseudomonadati</taxon>
        <taxon>Bacteroidota</taxon>
        <taxon>Flavobacteriia</taxon>
        <taxon>Flavobacteriales</taxon>
        <taxon>Flavobacteriaceae</taxon>
        <taxon>Myroides</taxon>
    </lineage>
</organism>
<feature type="compositionally biased region" description="Basic residues" evidence="1">
    <location>
        <begin position="87"/>
        <end position="103"/>
    </location>
</feature>
<accession>A0A1H6UBQ5</accession>
<evidence type="ECO:0000313" key="3">
    <source>
        <dbReference type="EMBL" id="SEI88074.1"/>
    </source>
</evidence>
<sequence>MEKIISAIILTLVVNFSIAAQNSKQKVDAQTTTQTEHCDQTKNHKHRGHKHNNQDCTMNHQNCTDKNHKHNDQDRTSGKACHDSKDHKHGKDHKGKDHQHKGEHKGEHKDHKDAKKA</sequence>
<feature type="signal peptide" evidence="2">
    <location>
        <begin position="1"/>
        <end position="19"/>
    </location>
</feature>
<feature type="compositionally biased region" description="Basic and acidic residues" evidence="1">
    <location>
        <begin position="104"/>
        <end position="117"/>
    </location>
</feature>
<evidence type="ECO:0000313" key="4">
    <source>
        <dbReference type="Proteomes" id="UP000183077"/>
    </source>
</evidence>
<dbReference type="Proteomes" id="UP000183077">
    <property type="component" value="Unassembled WGS sequence"/>
</dbReference>
<dbReference type="RefSeq" id="WP_074745678.1">
    <property type="nucleotide sequence ID" value="NZ_FNYS01000006.1"/>
</dbReference>
<reference evidence="3 4" key="1">
    <citation type="submission" date="2016-10" db="EMBL/GenBank/DDBJ databases">
        <authorList>
            <person name="de Groot N.N."/>
        </authorList>
    </citation>
    <scope>NUCLEOTIDE SEQUENCE [LARGE SCALE GENOMIC DNA]</scope>
    <source>
        <strain evidence="3 4">DSM 23048</strain>
    </source>
</reference>
<proteinExistence type="predicted"/>
<feature type="region of interest" description="Disordered" evidence="1">
    <location>
        <begin position="22"/>
        <end position="117"/>
    </location>
</feature>